<feature type="region of interest" description="Disordered" evidence="1">
    <location>
        <begin position="99"/>
        <end position="122"/>
    </location>
</feature>
<dbReference type="AlphaFoldDB" id="A0A364N7X3"/>
<evidence type="ECO:0000256" key="1">
    <source>
        <dbReference type="SAM" id="MobiDB-lite"/>
    </source>
</evidence>
<protein>
    <submittedName>
        <fullName evidence="2">Uncharacterized protein</fullName>
    </submittedName>
</protein>
<evidence type="ECO:0000313" key="2">
    <source>
        <dbReference type="EMBL" id="RAR13409.1"/>
    </source>
</evidence>
<organism evidence="2 3">
    <name type="scientific">Stemphylium lycopersici</name>
    <name type="common">Tomato gray leaf spot disease fungus</name>
    <name type="synonym">Thyrospora lycopersici</name>
    <dbReference type="NCBI Taxonomy" id="183478"/>
    <lineage>
        <taxon>Eukaryota</taxon>
        <taxon>Fungi</taxon>
        <taxon>Dikarya</taxon>
        <taxon>Ascomycota</taxon>
        <taxon>Pezizomycotina</taxon>
        <taxon>Dothideomycetes</taxon>
        <taxon>Pleosporomycetidae</taxon>
        <taxon>Pleosporales</taxon>
        <taxon>Pleosporineae</taxon>
        <taxon>Pleosporaceae</taxon>
        <taxon>Stemphylium</taxon>
    </lineage>
</organism>
<dbReference type="OrthoDB" id="2997776at2759"/>
<reference evidence="3" key="1">
    <citation type="submission" date="2018-05" db="EMBL/GenBank/DDBJ databases">
        <title>Draft genome sequence of Stemphylium lycopersici strain CIDEFI 213.</title>
        <authorList>
            <person name="Medina R."/>
            <person name="Franco M.E.E."/>
            <person name="Lucentini C.G."/>
            <person name="Saparrat M.C.N."/>
            <person name="Balatti P.A."/>
        </authorList>
    </citation>
    <scope>NUCLEOTIDE SEQUENCE [LARGE SCALE GENOMIC DNA]</scope>
    <source>
        <strain evidence="3">CIDEFI 213</strain>
    </source>
</reference>
<dbReference type="STRING" id="183478.A0A364N7X3"/>
<feature type="compositionally biased region" description="Basic and acidic residues" evidence="1">
    <location>
        <begin position="99"/>
        <end position="108"/>
    </location>
</feature>
<sequence length="320" mass="37313">MATKTPRRSAWRKPLCPSLPAEVWINIFRYHTDLAHLWNVVRRVSPTLRACVERAFAEHFLRDVHIDFQLEKYNLGGRSKRPEVSTRYARRGKGDDKGIAWYRDERPEPSTGKGNGVKGQEHYQKVTHRWEENVKNWKAEMPNYTISIGDLVNDTELPGLSIDVAQREITFDWKEALQLFFCEQDRLRLLKDKFQADTAKKIQANNARLKKGEKLMPSDYPPAWATAEAEMRKEIRRARLKEHYKDDEQMVWAIDSLKHFEQYGAASGHARELKLNPDLPGAGLGEKWFGSVNLVQELYLDEWSCMHRIDTKVEHIRNGT</sequence>
<dbReference type="Proteomes" id="UP000249619">
    <property type="component" value="Unassembled WGS sequence"/>
</dbReference>
<evidence type="ECO:0000313" key="3">
    <source>
        <dbReference type="Proteomes" id="UP000249619"/>
    </source>
</evidence>
<proteinExistence type="predicted"/>
<name>A0A364N7X3_STELY</name>
<gene>
    <name evidence="2" type="ORF">DDE83_003273</name>
</gene>
<comment type="caution">
    <text evidence="2">The sequence shown here is derived from an EMBL/GenBank/DDBJ whole genome shotgun (WGS) entry which is preliminary data.</text>
</comment>
<dbReference type="EMBL" id="QGDH01000036">
    <property type="protein sequence ID" value="RAR13409.1"/>
    <property type="molecule type" value="Genomic_DNA"/>
</dbReference>
<keyword evidence="3" id="KW-1185">Reference proteome</keyword>
<accession>A0A364N7X3</accession>